<evidence type="ECO:0000313" key="4">
    <source>
        <dbReference type="Proteomes" id="UP001179363"/>
    </source>
</evidence>
<dbReference type="RefSeq" id="WP_236134584.1">
    <property type="nucleotide sequence ID" value="NZ_JAKGTH010000010.1"/>
</dbReference>
<keyword evidence="4" id="KW-1185">Reference proteome</keyword>
<dbReference type="InterPro" id="IPR045864">
    <property type="entry name" value="aa-tRNA-synth_II/BPL/LPL"/>
</dbReference>
<dbReference type="EMBL" id="JAKGTH010000010">
    <property type="protein sequence ID" value="MCF4102442.1"/>
    <property type="molecule type" value="Genomic_DNA"/>
</dbReference>
<accession>A0ABS9EJB6</accession>
<gene>
    <name evidence="3" type="ORF">L1I30_12255</name>
</gene>
<proteinExistence type="predicted"/>
<dbReference type="Gene3D" id="3.30.930.10">
    <property type="entry name" value="Bira Bifunctional Protein, Domain 2"/>
    <property type="match status" value="1"/>
</dbReference>
<dbReference type="EC" id="6.3.4.15" evidence="3"/>
<organism evidence="3 4">
    <name type="scientific">Gillisia lutea</name>
    <dbReference type="NCBI Taxonomy" id="2909668"/>
    <lineage>
        <taxon>Bacteria</taxon>
        <taxon>Pseudomonadati</taxon>
        <taxon>Bacteroidota</taxon>
        <taxon>Flavobacteriia</taxon>
        <taxon>Flavobacteriales</taxon>
        <taxon>Flavobacteriaceae</taxon>
        <taxon>Gillisia</taxon>
    </lineage>
</organism>
<dbReference type="PROSITE" id="PS51733">
    <property type="entry name" value="BPL_LPL_CATALYTIC"/>
    <property type="match status" value="1"/>
</dbReference>
<evidence type="ECO:0000313" key="3">
    <source>
        <dbReference type="EMBL" id="MCF4102442.1"/>
    </source>
</evidence>
<keyword evidence="1 3" id="KW-0436">Ligase</keyword>
<dbReference type="PANTHER" id="PTHR12835:SF5">
    <property type="entry name" value="BIOTIN--PROTEIN LIGASE"/>
    <property type="match status" value="1"/>
</dbReference>
<evidence type="ECO:0000256" key="1">
    <source>
        <dbReference type="ARBA" id="ARBA00022598"/>
    </source>
</evidence>
<dbReference type="InterPro" id="IPR004408">
    <property type="entry name" value="Biotin_CoA_COase_ligase"/>
</dbReference>
<comment type="caution">
    <text evidence="3">The sequence shown here is derived from an EMBL/GenBank/DDBJ whole genome shotgun (WGS) entry which is preliminary data.</text>
</comment>
<dbReference type="InterPro" id="IPR004143">
    <property type="entry name" value="BPL_LPL_catalytic"/>
</dbReference>
<dbReference type="Proteomes" id="UP001179363">
    <property type="component" value="Unassembled WGS sequence"/>
</dbReference>
<reference evidence="3" key="1">
    <citation type="submission" date="2022-01" db="EMBL/GenBank/DDBJ databases">
        <title>Gillisia lutea sp. nov., isolated from marine plastic residues from the Malvarosa beach (Valencia, Spain).</title>
        <authorList>
            <person name="Vidal-Verdu A."/>
            <person name="Molina-Menor E."/>
            <person name="Satari L."/>
            <person name="Pascual J."/>
            <person name="Pereto J."/>
            <person name="Porcar M."/>
        </authorList>
    </citation>
    <scope>NUCLEOTIDE SEQUENCE</scope>
    <source>
        <strain evidence="3">M10.2A</strain>
    </source>
</reference>
<sequence length="243" mass="26803">MRIIKVSATQSTNSFAREWYQSNRSSLPVCIIAANQTSGRGQRGATWVSKAGENLTFSVVYPNPELAIQDQFLLSASVGLAILDAMKELNIYNLNLKWPNDILAANFKIGGILIENILNSGKIDSCIIGIGLNVNQLSFPGLPKASSLKSLNGRQFELEEVLSVLLQKLNDRLDSLPVTLAEEVLKEYEDVLFRKGKVSTFQLKDSSMLTGIIVGITSTGLLKVQVEDNKILQFDLKELKLLF</sequence>
<dbReference type="NCBIfam" id="TIGR00121">
    <property type="entry name" value="birA_ligase"/>
    <property type="match status" value="1"/>
</dbReference>
<dbReference type="CDD" id="cd16442">
    <property type="entry name" value="BPL"/>
    <property type="match status" value="1"/>
</dbReference>
<dbReference type="SUPFAM" id="SSF55681">
    <property type="entry name" value="Class II aaRS and biotin synthetases"/>
    <property type="match status" value="1"/>
</dbReference>
<name>A0ABS9EJB6_9FLAO</name>
<dbReference type="GO" id="GO:0004077">
    <property type="term" value="F:biotin--[biotin carboxyl-carrier protein] ligase activity"/>
    <property type="evidence" value="ECO:0007669"/>
    <property type="project" value="UniProtKB-EC"/>
</dbReference>
<feature type="domain" description="BPL/LPL catalytic" evidence="2">
    <location>
        <begin position="1"/>
        <end position="177"/>
    </location>
</feature>
<dbReference type="Pfam" id="PF03099">
    <property type="entry name" value="BPL_LplA_LipB"/>
    <property type="match status" value="1"/>
</dbReference>
<protein>
    <submittedName>
        <fullName evidence="3">Biotin--[acetyl-CoA-carboxylase] ligase</fullName>
        <ecNumber evidence="3">6.3.4.15</ecNumber>
    </submittedName>
</protein>
<evidence type="ECO:0000259" key="2">
    <source>
        <dbReference type="PROSITE" id="PS51733"/>
    </source>
</evidence>
<dbReference type="PANTHER" id="PTHR12835">
    <property type="entry name" value="BIOTIN PROTEIN LIGASE"/>
    <property type="match status" value="1"/>
</dbReference>